<dbReference type="InterPro" id="IPR001647">
    <property type="entry name" value="HTH_TetR"/>
</dbReference>
<dbReference type="PRINTS" id="PR00455">
    <property type="entry name" value="HTHTETR"/>
</dbReference>
<dbReference type="PROSITE" id="PS50977">
    <property type="entry name" value="HTH_TETR_2"/>
    <property type="match status" value="1"/>
</dbReference>
<dbReference type="PANTHER" id="PTHR30055">
    <property type="entry name" value="HTH-TYPE TRANSCRIPTIONAL REGULATOR RUTR"/>
    <property type="match status" value="1"/>
</dbReference>
<keyword evidence="3" id="KW-0804">Transcription</keyword>
<sequence length="196" mass="21580">MVEAARILFGEHGFHGTGMAQIADASGIRVGQIYRDFESKEDIIAAMVAADLSDFLDEAVLAQAIAMGDRQRVRRWVLDLMIRKQQPNDSTLLPEILAEASRNPRVAAIMREGDQRIRRHVAAALAMLAPHAESACARCVEELMMTLMMGGCSRRMALVEGDWQFLEGCMARFLDQQIAWLADHDDGAAAADHADA</sequence>
<evidence type="ECO:0000256" key="3">
    <source>
        <dbReference type="ARBA" id="ARBA00023163"/>
    </source>
</evidence>
<accession>A0ABP7CVW8</accession>
<dbReference type="InterPro" id="IPR009057">
    <property type="entry name" value="Homeodomain-like_sf"/>
</dbReference>
<reference evidence="7" key="1">
    <citation type="journal article" date="2019" name="Int. J. Syst. Evol. Microbiol.">
        <title>The Global Catalogue of Microorganisms (GCM) 10K type strain sequencing project: providing services to taxonomists for standard genome sequencing and annotation.</title>
        <authorList>
            <consortium name="The Broad Institute Genomics Platform"/>
            <consortium name="The Broad Institute Genome Sequencing Center for Infectious Disease"/>
            <person name="Wu L."/>
            <person name="Ma J."/>
        </authorList>
    </citation>
    <scope>NUCLEOTIDE SEQUENCE [LARGE SCALE GENOMIC DNA]</scope>
    <source>
        <strain evidence="7">JCM 17498</strain>
    </source>
</reference>
<dbReference type="EMBL" id="BAABBF010000001">
    <property type="protein sequence ID" value="GAA3696137.1"/>
    <property type="molecule type" value="Genomic_DNA"/>
</dbReference>
<keyword evidence="2 4" id="KW-0238">DNA-binding</keyword>
<keyword evidence="1" id="KW-0805">Transcription regulation</keyword>
<protein>
    <submittedName>
        <fullName evidence="6">TetR/AcrR family transcriptional regulator</fullName>
    </submittedName>
</protein>
<evidence type="ECO:0000256" key="4">
    <source>
        <dbReference type="PROSITE-ProRule" id="PRU00335"/>
    </source>
</evidence>
<evidence type="ECO:0000256" key="2">
    <source>
        <dbReference type="ARBA" id="ARBA00023125"/>
    </source>
</evidence>
<evidence type="ECO:0000259" key="5">
    <source>
        <dbReference type="PROSITE" id="PS50977"/>
    </source>
</evidence>
<feature type="DNA-binding region" description="H-T-H motif" evidence="4">
    <location>
        <begin position="18"/>
        <end position="37"/>
    </location>
</feature>
<comment type="caution">
    <text evidence="6">The sequence shown here is derived from an EMBL/GenBank/DDBJ whole genome shotgun (WGS) entry which is preliminary data.</text>
</comment>
<dbReference type="PANTHER" id="PTHR30055:SF234">
    <property type="entry name" value="HTH-TYPE TRANSCRIPTIONAL REGULATOR BETI"/>
    <property type="match status" value="1"/>
</dbReference>
<gene>
    <name evidence="6" type="ORF">GCM10022268_03400</name>
</gene>
<dbReference type="SUPFAM" id="SSF46689">
    <property type="entry name" value="Homeodomain-like"/>
    <property type="match status" value="1"/>
</dbReference>
<dbReference type="InterPro" id="IPR050109">
    <property type="entry name" value="HTH-type_TetR-like_transc_reg"/>
</dbReference>
<evidence type="ECO:0000313" key="7">
    <source>
        <dbReference type="Proteomes" id="UP001500523"/>
    </source>
</evidence>
<keyword evidence="7" id="KW-1185">Reference proteome</keyword>
<name>A0ABP7CVW8_9SPHN</name>
<evidence type="ECO:0000313" key="6">
    <source>
        <dbReference type="EMBL" id="GAA3696137.1"/>
    </source>
</evidence>
<dbReference type="Pfam" id="PF00440">
    <property type="entry name" value="TetR_N"/>
    <property type="match status" value="1"/>
</dbReference>
<feature type="domain" description="HTH tetR-type" evidence="5">
    <location>
        <begin position="1"/>
        <end position="55"/>
    </location>
</feature>
<proteinExistence type="predicted"/>
<organism evidence="6 7">
    <name type="scientific">Sphingomonas cynarae</name>
    <dbReference type="NCBI Taxonomy" id="930197"/>
    <lineage>
        <taxon>Bacteria</taxon>
        <taxon>Pseudomonadati</taxon>
        <taxon>Pseudomonadota</taxon>
        <taxon>Alphaproteobacteria</taxon>
        <taxon>Sphingomonadales</taxon>
        <taxon>Sphingomonadaceae</taxon>
        <taxon>Sphingomonas</taxon>
    </lineage>
</organism>
<dbReference type="Proteomes" id="UP001500523">
    <property type="component" value="Unassembled WGS sequence"/>
</dbReference>
<dbReference type="Gene3D" id="1.10.357.10">
    <property type="entry name" value="Tetracycline Repressor, domain 2"/>
    <property type="match status" value="1"/>
</dbReference>
<evidence type="ECO:0000256" key="1">
    <source>
        <dbReference type="ARBA" id="ARBA00023015"/>
    </source>
</evidence>